<feature type="transmembrane region" description="Helical" evidence="1">
    <location>
        <begin position="18"/>
        <end position="38"/>
    </location>
</feature>
<evidence type="ECO:0000313" key="2">
    <source>
        <dbReference type="EMBL" id="MCD9646938.1"/>
    </source>
</evidence>
<evidence type="ECO:0000313" key="3">
    <source>
        <dbReference type="Proteomes" id="UP000823775"/>
    </source>
</evidence>
<name>A0ABS8VIT9_DATST</name>
<keyword evidence="3" id="KW-1185">Reference proteome</keyword>
<reference evidence="2 3" key="1">
    <citation type="journal article" date="2021" name="BMC Genomics">
        <title>Datura genome reveals duplications of psychoactive alkaloid biosynthetic genes and high mutation rate following tissue culture.</title>
        <authorList>
            <person name="Rajewski A."/>
            <person name="Carter-House D."/>
            <person name="Stajich J."/>
            <person name="Litt A."/>
        </authorList>
    </citation>
    <scope>NUCLEOTIDE SEQUENCE [LARGE SCALE GENOMIC DNA]</scope>
    <source>
        <strain evidence="2">AR-01</strain>
    </source>
</reference>
<protein>
    <submittedName>
        <fullName evidence="2">Uncharacterized protein</fullName>
    </submittedName>
</protein>
<organism evidence="2 3">
    <name type="scientific">Datura stramonium</name>
    <name type="common">Jimsonweed</name>
    <name type="synonym">Common thornapple</name>
    <dbReference type="NCBI Taxonomy" id="4076"/>
    <lineage>
        <taxon>Eukaryota</taxon>
        <taxon>Viridiplantae</taxon>
        <taxon>Streptophyta</taxon>
        <taxon>Embryophyta</taxon>
        <taxon>Tracheophyta</taxon>
        <taxon>Spermatophyta</taxon>
        <taxon>Magnoliopsida</taxon>
        <taxon>eudicotyledons</taxon>
        <taxon>Gunneridae</taxon>
        <taxon>Pentapetalae</taxon>
        <taxon>asterids</taxon>
        <taxon>lamiids</taxon>
        <taxon>Solanales</taxon>
        <taxon>Solanaceae</taxon>
        <taxon>Solanoideae</taxon>
        <taxon>Datureae</taxon>
        <taxon>Datura</taxon>
    </lineage>
</organism>
<accession>A0ABS8VIT9</accession>
<evidence type="ECO:0000256" key="1">
    <source>
        <dbReference type="SAM" id="Phobius"/>
    </source>
</evidence>
<proteinExistence type="predicted"/>
<sequence length="99" mass="11269">MHAYVQVSGDRKERICEVLYCCLPTFAMMGALAWQVMIPNKVSDFVFGGEMVRGFCPALLSVSCLWFLSLFPRIICKIYSDIKFGGYDPRKMTLLICKV</sequence>
<dbReference type="EMBL" id="JACEIK010004974">
    <property type="protein sequence ID" value="MCD9646938.1"/>
    <property type="molecule type" value="Genomic_DNA"/>
</dbReference>
<keyword evidence="1" id="KW-1133">Transmembrane helix</keyword>
<gene>
    <name evidence="2" type="ORF">HAX54_037195</name>
</gene>
<keyword evidence="1" id="KW-0472">Membrane</keyword>
<feature type="transmembrane region" description="Helical" evidence="1">
    <location>
        <begin position="58"/>
        <end position="76"/>
    </location>
</feature>
<dbReference type="Proteomes" id="UP000823775">
    <property type="component" value="Unassembled WGS sequence"/>
</dbReference>
<comment type="caution">
    <text evidence="2">The sequence shown here is derived from an EMBL/GenBank/DDBJ whole genome shotgun (WGS) entry which is preliminary data.</text>
</comment>
<keyword evidence="1" id="KW-0812">Transmembrane</keyword>